<keyword evidence="18" id="KW-1185">Reference proteome</keyword>
<dbReference type="GO" id="GO:0034975">
    <property type="term" value="P:protein folding in endoplasmic reticulum"/>
    <property type="evidence" value="ECO:0007669"/>
    <property type="project" value="InterPro"/>
</dbReference>
<evidence type="ECO:0000256" key="5">
    <source>
        <dbReference type="ARBA" id="ARBA00022448"/>
    </source>
</evidence>
<evidence type="ECO:0000256" key="4">
    <source>
        <dbReference type="ARBA" id="ARBA00011802"/>
    </source>
</evidence>
<dbReference type="GO" id="GO:0005789">
    <property type="term" value="C:endoplasmic reticulum membrane"/>
    <property type="evidence" value="ECO:0007669"/>
    <property type="project" value="UniProtKB-SubCell"/>
</dbReference>
<dbReference type="SUPFAM" id="SSF110019">
    <property type="entry name" value="ERO1-like"/>
    <property type="match status" value="1"/>
</dbReference>
<keyword evidence="8" id="KW-0256">Endoplasmic reticulum</keyword>
<evidence type="ECO:0000256" key="16">
    <source>
        <dbReference type="SAM" id="Phobius"/>
    </source>
</evidence>
<gene>
    <name evidence="17" type="ORF">F511_04499</name>
</gene>
<evidence type="ECO:0000256" key="12">
    <source>
        <dbReference type="ARBA" id="ARBA00023136"/>
    </source>
</evidence>
<keyword evidence="7" id="KW-0732">Signal</keyword>
<evidence type="ECO:0000256" key="13">
    <source>
        <dbReference type="ARBA" id="ARBA00023157"/>
    </source>
</evidence>
<evidence type="ECO:0000256" key="7">
    <source>
        <dbReference type="ARBA" id="ARBA00022729"/>
    </source>
</evidence>
<evidence type="ECO:0000313" key="17">
    <source>
        <dbReference type="EMBL" id="KZV43107.1"/>
    </source>
</evidence>
<dbReference type="PANTHER" id="PTHR12613:SF0">
    <property type="entry name" value="ERO1-LIKE PROTEIN"/>
    <property type="match status" value="1"/>
</dbReference>
<evidence type="ECO:0000256" key="2">
    <source>
        <dbReference type="ARBA" id="ARBA00004367"/>
    </source>
</evidence>
<evidence type="ECO:0000256" key="8">
    <source>
        <dbReference type="ARBA" id="ARBA00022824"/>
    </source>
</evidence>
<keyword evidence="13" id="KW-1015">Disulfide bond</keyword>
<dbReference type="GO" id="GO:0016972">
    <property type="term" value="F:thiol oxidase activity"/>
    <property type="evidence" value="ECO:0007669"/>
    <property type="project" value="InterPro"/>
</dbReference>
<dbReference type="OrthoDB" id="269384at2759"/>
<evidence type="ECO:0000256" key="15">
    <source>
        <dbReference type="ARBA" id="ARBA00023284"/>
    </source>
</evidence>
<organism evidence="17 18">
    <name type="scientific">Dorcoceras hygrometricum</name>
    <dbReference type="NCBI Taxonomy" id="472368"/>
    <lineage>
        <taxon>Eukaryota</taxon>
        <taxon>Viridiplantae</taxon>
        <taxon>Streptophyta</taxon>
        <taxon>Embryophyta</taxon>
        <taxon>Tracheophyta</taxon>
        <taxon>Spermatophyta</taxon>
        <taxon>Magnoliopsida</taxon>
        <taxon>eudicotyledons</taxon>
        <taxon>Gunneridae</taxon>
        <taxon>Pentapetalae</taxon>
        <taxon>asterids</taxon>
        <taxon>lamiids</taxon>
        <taxon>Lamiales</taxon>
        <taxon>Gesneriaceae</taxon>
        <taxon>Didymocarpoideae</taxon>
        <taxon>Trichosporeae</taxon>
        <taxon>Loxocarpinae</taxon>
        <taxon>Dorcoceras</taxon>
    </lineage>
</organism>
<dbReference type="InterPro" id="IPR037192">
    <property type="entry name" value="ERO1-like_sf"/>
</dbReference>
<dbReference type="AlphaFoldDB" id="A0A2Z7C8V1"/>
<keyword evidence="14" id="KW-0325">Glycoprotein</keyword>
<evidence type="ECO:0000256" key="14">
    <source>
        <dbReference type="ARBA" id="ARBA00023180"/>
    </source>
</evidence>
<comment type="subcellular location">
    <subcellularLocation>
        <location evidence="2">Endoplasmic reticulum membrane</location>
        <topology evidence="2">Peripheral membrane protein</topology>
        <orientation evidence="2">Lumenal side</orientation>
    </subcellularLocation>
</comment>
<dbReference type="InterPro" id="IPR007266">
    <property type="entry name" value="Ero1"/>
</dbReference>
<evidence type="ECO:0000256" key="6">
    <source>
        <dbReference type="ARBA" id="ARBA00022630"/>
    </source>
</evidence>
<comment type="subunit">
    <text evidence="4">May function both as a monomer and a homodimer.</text>
</comment>
<feature type="transmembrane region" description="Helical" evidence="16">
    <location>
        <begin position="27"/>
        <end position="44"/>
    </location>
</feature>
<dbReference type="EMBL" id="KQ998209">
    <property type="protein sequence ID" value="KZV43107.1"/>
    <property type="molecule type" value="Genomic_DNA"/>
</dbReference>
<proteinExistence type="inferred from homology"/>
<keyword evidence="15" id="KW-0676">Redox-active center</keyword>
<comment type="similarity">
    <text evidence="3">Belongs to the EROs family.</text>
</comment>
<keyword evidence="11" id="KW-0560">Oxidoreductase</keyword>
<dbReference type="GO" id="GO:0071949">
    <property type="term" value="F:FAD binding"/>
    <property type="evidence" value="ECO:0007669"/>
    <property type="project" value="InterPro"/>
</dbReference>
<keyword evidence="9" id="KW-0274">FAD</keyword>
<evidence type="ECO:0000313" key="18">
    <source>
        <dbReference type="Proteomes" id="UP000250235"/>
    </source>
</evidence>
<keyword evidence="16" id="KW-1133">Transmembrane helix</keyword>
<dbReference type="Proteomes" id="UP000250235">
    <property type="component" value="Unassembled WGS sequence"/>
</dbReference>
<protein>
    <submittedName>
        <fullName evidence="17">Endoplasmic reticulum oxidoreductin-1</fullName>
    </submittedName>
</protein>
<comment type="cofactor">
    <cofactor evidence="1">
        <name>FAD</name>
        <dbReference type="ChEBI" id="CHEBI:57692"/>
    </cofactor>
</comment>
<evidence type="ECO:0000256" key="3">
    <source>
        <dbReference type="ARBA" id="ARBA00008277"/>
    </source>
</evidence>
<accession>A0A2Z7C8V1</accession>
<keyword evidence="12 16" id="KW-0472">Membrane</keyword>
<evidence type="ECO:0000256" key="10">
    <source>
        <dbReference type="ARBA" id="ARBA00022982"/>
    </source>
</evidence>
<evidence type="ECO:0000256" key="1">
    <source>
        <dbReference type="ARBA" id="ARBA00001974"/>
    </source>
</evidence>
<keyword evidence="5" id="KW-0813">Transport</keyword>
<keyword evidence="6" id="KW-0285">Flavoprotein</keyword>
<name>A0A2Z7C8V1_9LAMI</name>
<keyword evidence="16" id="KW-0812">Transmembrane</keyword>
<feature type="transmembrane region" description="Helical" evidence="16">
    <location>
        <begin position="159"/>
        <end position="180"/>
    </location>
</feature>
<evidence type="ECO:0000256" key="11">
    <source>
        <dbReference type="ARBA" id="ARBA00023002"/>
    </source>
</evidence>
<keyword evidence="10" id="KW-0249">Electron transport</keyword>
<reference evidence="17 18" key="1">
    <citation type="journal article" date="2015" name="Proc. Natl. Acad. Sci. U.S.A.">
        <title>The resurrection genome of Boea hygrometrica: A blueprint for survival of dehydration.</title>
        <authorList>
            <person name="Xiao L."/>
            <person name="Yang G."/>
            <person name="Zhang L."/>
            <person name="Yang X."/>
            <person name="Zhao S."/>
            <person name="Ji Z."/>
            <person name="Zhou Q."/>
            <person name="Hu M."/>
            <person name="Wang Y."/>
            <person name="Chen M."/>
            <person name="Xu Y."/>
            <person name="Jin H."/>
            <person name="Xiao X."/>
            <person name="Hu G."/>
            <person name="Bao F."/>
            <person name="Hu Y."/>
            <person name="Wan P."/>
            <person name="Li L."/>
            <person name="Deng X."/>
            <person name="Kuang T."/>
            <person name="Xiang C."/>
            <person name="Zhu J.K."/>
            <person name="Oliver M.J."/>
            <person name="He Y."/>
        </authorList>
    </citation>
    <scope>NUCLEOTIDE SEQUENCE [LARGE SCALE GENOMIC DNA]</scope>
    <source>
        <strain evidence="18">cv. XS01</strain>
    </source>
</reference>
<sequence>MAEAKAVVDNNEKVKKLMEEKVGKRKWALIGALVVLMVAVSLTLKHSHDHKSCHCSQAALYLEHAEYNTGNLEEDLKAQLLMRQLVYNPNCRLLVHFHLTKLSFGKVKVNLSSSSRSKRASKTSEMSPLGKLQVLGFGTALKILFSVDGENQQNFPVSFIYVVSIYNSFSIQYIHLYLCFRGATAKKRSNCAGNLLHRLSESVKLVQELNPSVEQTVDGVHVTVYFKLVFGKEFESSVLN</sequence>
<evidence type="ECO:0000256" key="9">
    <source>
        <dbReference type="ARBA" id="ARBA00022827"/>
    </source>
</evidence>
<dbReference type="PANTHER" id="PTHR12613">
    <property type="entry name" value="ERO1-RELATED"/>
    <property type="match status" value="1"/>
</dbReference>
<dbReference type="GO" id="GO:0015035">
    <property type="term" value="F:protein-disulfide reductase activity"/>
    <property type="evidence" value="ECO:0007669"/>
    <property type="project" value="InterPro"/>
</dbReference>